<proteinExistence type="predicted"/>
<dbReference type="Proteomes" id="UP001396334">
    <property type="component" value="Unassembled WGS sequence"/>
</dbReference>
<reference evidence="1 2" key="1">
    <citation type="journal article" date="2024" name="G3 (Bethesda)">
        <title>Genome assembly of Hibiscus sabdariffa L. provides insights into metabolisms of medicinal natural products.</title>
        <authorList>
            <person name="Kim T."/>
        </authorList>
    </citation>
    <scope>NUCLEOTIDE SEQUENCE [LARGE SCALE GENOMIC DNA]</scope>
    <source>
        <strain evidence="1">TK-2024</strain>
        <tissue evidence="1">Old leaves</tissue>
    </source>
</reference>
<evidence type="ECO:0000313" key="1">
    <source>
        <dbReference type="EMBL" id="KAK8990110.1"/>
    </source>
</evidence>
<evidence type="ECO:0000313" key="2">
    <source>
        <dbReference type="Proteomes" id="UP001396334"/>
    </source>
</evidence>
<comment type="caution">
    <text evidence="1">The sequence shown here is derived from an EMBL/GenBank/DDBJ whole genome shotgun (WGS) entry which is preliminary data.</text>
</comment>
<protein>
    <submittedName>
        <fullName evidence="1">Uncharacterized protein</fullName>
    </submittedName>
</protein>
<organism evidence="1 2">
    <name type="scientific">Hibiscus sabdariffa</name>
    <name type="common">roselle</name>
    <dbReference type="NCBI Taxonomy" id="183260"/>
    <lineage>
        <taxon>Eukaryota</taxon>
        <taxon>Viridiplantae</taxon>
        <taxon>Streptophyta</taxon>
        <taxon>Embryophyta</taxon>
        <taxon>Tracheophyta</taxon>
        <taxon>Spermatophyta</taxon>
        <taxon>Magnoliopsida</taxon>
        <taxon>eudicotyledons</taxon>
        <taxon>Gunneridae</taxon>
        <taxon>Pentapetalae</taxon>
        <taxon>rosids</taxon>
        <taxon>malvids</taxon>
        <taxon>Malvales</taxon>
        <taxon>Malvaceae</taxon>
        <taxon>Malvoideae</taxon>
        <taxon>Hibiscus</taxon>
    </lineage>
</organism>
<gene>
    <name evidence="1" type="ORF">V6N11_008626</name>
</gene>
<sequence>MNGSEGGWVLFPSRAGGEVHKRRFPSRQLGEEKGDVIYLEKFFSSPRGVYSTHSPVSRTAQVSVQLCMRTSFPSAHSPFTRFSKRRRKGGQ</sequence>
<dbReference type="EMBL" id="JBBPBN010000055">
    <property type="protein sequence ID" value="KAK8990110.1"/>
    <property type="molecule type" value="Genomic_DNA"/>
</dbReference>
<name>A0ABR2PNU6_9ROSI</name>
<accession>A0ABR2PNU6</accession>
<keyword evidence="2" id="KW-1185">Reference proteome</keyword>